<gene>
    <name evidence="2" type="ORF">HJ01_02264</name>
</gene>
<proteinExistence type="predicted"/>
<dbReference type="PATRIC" id="fig|1086011.3.peg.2216"/>
<dbReference type="AlphaFoldDB" id="H7FS45"/>
<dbReference type="InterPro" id="IPR008962">
    <property type="entry name" value="PapD-like_sf"/>
</dbReference>
<dbReference type="STRING" id="1086011.HJ01_02264"/>
<evidence type="ECO:0000256" key="1">
    <source>
        <dbReference type="SAM" id="SignalP"/>
    </source>
</evidence>
<feature type="chain" id="PRO_5003610475" description="Molecular chaperone" evidence="1">
    <location>
        <begin position="20"/>
        <end position="273"/>
    </location>
</feature>
<feature type="signal peptide" evidence="1">
    <location>
        <begin position="1"/>
        <end position="19"/>
    </location>
</feature>
<name>H7FS45_FLAFP</name>
<dbReference type="eggNOG" id="COG3121">
    <property type="taxonomic scope" value="Bacteria"/>
</dbReference>
<dbReference type="SUPFAM" id="SSF49354">
    <property type="entry name" value="PapD-like"/>
    <property type="match status" value="1"/>
</dbReference>
<evidence type="ECO:0000313" key="2">
    <source>
        <dbReference type="EMBL" id="EIA08542.1"/>
    </source>
</evidence>
<organism evidence="2 3">
    <name type="scientific">Flavobacterium frigoris (strain PS1)</name>
    <dbReference type="NCBI Taxonomy" id="1086011"/>
    <lineage>
        <taxon>Bacteria</taxon>
        <taxon>Pseudomonadati</taxon>
        <taxon>Bacteroidota</taxon>
        <taxon>Flavobacteriia</taxon>
        <taxon>Flavobacteriales</taxon>
        <taxon>Flavobacteriaceae</taxon>
        <taxon>Flavobacterium</taxon>
    </lineage>
</organism>
<sequence length="273" mass="30074">MKKLLLFMTIIVFSLGAKGQGDLLVTPKRVVFEGNKQKEVLTLVNVGNETTTYSVSFVQKSMKEDGSFVDIIETESGQNFADSYLRIFPRQITLAPNEGQTIVLQYRRKSDMASGEYRSHLYFRSEKNYTALGDSSAAKGAKSLSVQLIPIYGMSIPVIIRTGVTDVNSTLSDLKLQGQDQTVQNLSFTINRLGNISLYGDILVQFIPEKGKPYDVAAINGVGVYTSINKRKIILRLDTERGKPLAKGTLKVTYSSSGDSKAFVYAASDLVIE</sequence>
<dbReference type="Proteomes" id="UP000005566">
    <property type="component" value="Unassembled WGS sequence"/>
</dbReference>
<accession>H7FS45</accession>
<keyword evidence="3" id="KW-1185">Reference proteome</keyword>
<protein>
    <recommendedName>
        <fullName evidence="4">Molecular chaperone</fullName>
    </recommendedName>
</protein>
<evidence type="ECO:0000313" key="3">
    <source>
        <dbReference type="Proteomes" id="UP000005566"/>
    </source>
</evidence>
<comment type="caution">
    <text evidence="2">The sequence shown here is derived from an EMBL/GenBank/DDBJ whole genome shotgun (WGS) entry which is preliminary data.</text>
</comment>
<dbReference type="RefSeq" id="WP_007138441.1">
    <property type="nucleotide sequence ID" value="NZ_AHKF01000018.1"/>
</dbReference>
<keyword evidence="1" id="KW-0732">Signal</keyword>
<evidence type="ECO:0008006" key="4">
    <source>
        <dbReference type="Google" id="ProtNLM"/>
    </source>
</evidence>
<reference evidence="2 3" key="1">
    <citation type="journal article" date="2014" name="Acta Crystallogr. D">
        <title>Structure-based characterization and antifreeze properties of a hyperactive ice-binding protein from the Antarctic bacterium Flavobacterium frigoris PS1.</title>
        <authorList>
            <person name="Do H."/>
            <person name="Kim S.J."/>
            <person name="Kim H.J."/>
            <person name="Lee J.H."/>
        </authorList>
    </citation>
    <scope>NUCLEOTIDE SEQUENCE [LARGE SCALE GENOMIC DNA]</scope>
    <source>
        <strain evidence="2 3">PS1</strain>
    </source>
</reference>
<dbReference type="EMBL" id="AHKF01000018">
    <property type="protein sequence ID" value="EIA08542.1"/>
    <property type="molecule type" value="Genomic_DNA"/>
</dbReference>
<dbReference type="OrthoDB" id="6658153at2"/>